<name>A0A7U9GHC5_9GAMM</name>
<evidence type="ECO:0000313" key="2">
    <source>
        <dbReference type="EMBL" id="EHJ94274.1"/>
    </source>
</evidence>
<proteinExistence type="predicted"/>
<dbReference type="EMBL" id="JH393257">
    <property type="protein sequence ID" value="EHJ94274.1"/>
    <property type="molecule type" value="Genomic_DNA"/>
</dbReference>
<dbReference type="AlphaFoldDB" id="A0A7U9GHC5"/>
<feature type="region of interest" description="Disordered" evidence="1">
    <location>
        <begin position="1"/>
        <end position="37"/>
    </location>
</feature>
<feature type="compositionally biased region" description="Polar residues" evidence="1">
    <location>
        <begin position="26"/>
        <end position="37"/>
    </location>
</feature>
<protein>
    <submittedName>
        <fullName evidence="2">Uncharacterized protein</fullName>
    </submittedName>
</protein>
<evidence type="ECO:0000313" key="3">
    <source>
        <dbReference type="Proteomes" id="UP000005756"/>
    </source>
</evidence>
<evidence type="ECO:0000256" key="1">
    <source>
        <dbReference type="SAM" id="MobiDB-lite"/>
    </source>
</evidence>
<organism evidence="2 3">
    <name type="scientific">Vreelandella boliviensis LC1</name>
    <dbReference type="NCBI Taxonomy" id="1072583"/>
    <lineage>
        <taxon>Bacteria</taxon>
        <taxon>Pseudomonadati</taxon>
        <taxon>Pseudomonadota</taxon>
        <taxon>Gammaproteobacteria</taxon>
        <taxon>Oceanospirillales</taxon>
        <taxon>Halomonadaceae</taxon>
        <taxon>Vreelandella</taxon>
    </lineage>
</organism>
<accession>A0A7U9GHC5</accession>
<reference evidence="2 3" key="1">
    <citation type="submission" date="2011-10" db="EMBL/GenBank/DDBJ databases">
        <authorList>
            <person name="Quillaguamn J."/>
            <person name="Guzmn D."/>
            <person name="Balderrama-Subieta A."/>
            <person name="Cardona-Ortuo C."/>
            <person name="Guevara-Martnez M."/>
            <person name="Callisaya-Quispe N."/>
        </authorList>
    </citation>
    <scope>NUCLEOTIDE SEQUENCE [LARGE SCALE GENOMIC DNA]</scope>
    <source>
        <strain evidence="2 3">LC1</strain>
    </source>
</reference>
<dbReference type="Proteomes" id="UP000005756">
    <property type="component" value="Unassembled WGS sequence"/>
</dbReference>
<sequence>MIGLTSKKTIDEKKGYPQAKKWPVVSTGQQKSVIQRE</sequence>
<gene>
    <name evidence="2" type="ORF">KUC_1232</name>
</gene>